<dbReference type="PRINTS" id="PR00405">
    <property type="entry name" value="REVINTRACTNG"/>
</dbReference>
<organism evidence="7 8">
    <name type="scientific">Lithospermum erythrorhizon</name>
    <name type="common">Purple gromwell</name>
    <name type="synonym">Lithospermum officinale var. erythrorhizon</name>
    <dbReference type="NCBI Taxonomy" id="34254"/>
    <lineage>
        <taxon>Eukaryota</taxon>
        <taxon>Viridiplantae</taxon>
        <taxon>Streptophyta</taxon>
        <taxon>Embryophyta</taxon>
        <taxon>Tracheophyta</taxon>
        <taxon>Spermatophyta</taxon>
        <taxon>Magnoliopsida</taxon>
        <taxon>eudicotyledons</taxon>
        <taxon>Gunneridae</taxon>
        <taxon>Pentapetalae</taxon>
        <taxon>asterids</taxon>
        <taxon>lamiids</taxon>
        <taxon>Boraginales</taxon>
        <taxon>Boraginaceae</taxon>
        <taxon>Boraginoideae</taxon>
        <taxon>Lithospermeae</taxon>
        <taxon>Lithospermum</taxon>
    </lineage>
</organism>
<feature type="compositionally biased region" description="Polar residues" evidence="5">
    <location>
        <begin position="545"/>
        <end position="555"/>
    </location>
</feature>
<feature type="compositionally biased region" description="Basic and acidic residues" evidence="5">
    <location>
        <begin position="165"/>
        <end position="194"/>
    </location>
</feature>
<evidence type="ECO:0000313" key="7">
    <source>
        <dbReference type="EMBL" id="GAA0141572.1"/>
    </source>
</evidence>
<protein>
    <submittedName>
        <fullName evidence="7">GTPase-activating protein</fullName>
    </submittedName>
</protein>
<dbReference type="SMART" id="SM00105">
    <property type="entry name" value="ArfGap"/>
    <property type="match status" value="1"/>
</dbReference>
<dbReference type="GO" id="GO:0008270">
    <property type="term" value="F:zinc ion binding"/>
    <property type="evidence" value="ECO:0007669"/>
    <property type="project" value="UniProtKB-KW"/>
</dbReference>
<feature type="domain" description="Arf-GAP" evidence="6">
    <location>
        <begin position="12"/>
        <end position="130"/>
    </location>
</feature>
<dbReference type="InterPro" id="IPR001164">
    <property type="entry name" value="ArfGAP_dom"/>
</dbReference>
<evidence type="ECO:0000256" key="4">
    <source>
        <dbReference type="PROSITE-ProRule" id="PRU00288"/>
    </source>
</evidence>
<sequence length="803" mass="89081">MPRPNKEDARVEKIIRGLLKLPENKRCINCNSLGPQYVCTTFWTFICTNCSGIHREFTHRVKSVSMATFSMEEVNALKAGGNERAREIYFRTLDAHRSAVPDGSNLHRLRDFIKHVYVDRKYTDEEGSDKLAMVKRDAVDDCKDKHSGAERSNQLALVKHSGHNSSERSTRKSRDEVSRHDSTEKPTRSARDAFVELFSNGPFSERPREVTRDQVSPYSTERSQRGARDDFLGRTSFERPRGIGRNDISDRHSLDAPSKWVRDDFMERHSFEHYSQGARDEFPERNSRINMRNRREDVHSRNYFDEGRSPSYKQEDAKSRSRKPRFEIVDDRFRDDDNRNARHFESIKYSNTRHSVGNASPGSQRQREVRKPLAICPAEEALDKKFPPLKAGESPRSIDDKCSQEFPPVQKKEGDPNPDSTIEKENEGNKETPSSLLDSDSKPETASTTDVDEKEKTSSVDEPEKKTLAIVNVDAPTSTVKEASVAQNVTPLESLLLDWPAPSNTTPGDSTSTMSNVAGYIPSDSTSNNQSQTDSSIQTIEALPDTTNDLRSEVQQGVAPVVAQSNQEWSSAPATNDNGSLVNHLSSPSPQANFNQALEFRGTNESQNSQQALVSRGTNESQNSQQALGTSGSDESQASKRKELPADLFSGGFEPFPARAPVPGWQLHQPHLMGYGMQYQPAVPMCMPPFAASPAPRNPFDIGGDGTQIAAQQFSHIPSLPVAQPNMIVPAGFHNQEPSHAFSWQAQQYPYGMAAAPGSPYDTMNNSNADAFASLNATQQFPGTHSTAPPSNNSSTTGGNPFG</sequence>
<name>A0AAV3NRT0_LITER</name>
<keyword evidence="3" id="KW-0862">Zinc</keyword>
<dbReference type="InterPro" id="IPR044820">
    <property type="entry name" value="AGD14-like"/>
</dbReference>
<reference evidence="7 8" key="1">
    <citation type="submission" date="2024-01" db="EMBL/GenBank/DDBJ databases">
        <title>The complete chloroplast genome sequence of Lithospermum erythrorhizon: insights into the phylogenetic relationship among Boraginaceae species and the maternal lineages of purple gromwells.</title>
        <authorList>
            <person name="Okada T."/>
            <person name="Watanabe K."/>
        </authorList>
    </citation>
    <scope>NUCLEOTIDE SEQUENCE [LARGE SCALE GENOMIC DNA]</scope>
</reference>
<dbReference type="InterPro" id="IPR038508">
    <property type="entry name" value="ArfGAP_dom_sf"/>
</dbReference>
<dbReference type="FunFam" id="1.10.220.150:FF:000005">
    <property type="entry name" value="Arf-GAP domain and FG repeat-containing protein 1"/>
    <property type="match status" value="1"/>
</dbReference>
<dbReference type="GO" id="GO:0005096">
    <property type="term" value="F:GTPase activator activity"/>
    <property type="evidence" value="ECO:0007669"/>
    <property type="project" value="InterPro"/>
</dbReference>
<keyword evidence="2 4" id="KW-0863">Zinc-finger</keyword>
<dbReference type="Gene3D" id="1.10.220.150">
    <property type="entry name" value="Arf GTPase activating protein"/>
    <property type="match status" value="1"/>
</dbReference>
<feature type="region of interest" description="Disordered" evidence="5">
    <location>
        <begin position="345"/>
        <end position="369"/>
    </location>
</feature>
<evidence type="ECO:0000313" key="8">
    <source>
        <dbReference type="Proteomes" id="UP001454036"/>
    </source>
</evidence>
<feature type="region of interest" description="Disordered" evidence="5">
    <location>
        <begin position="384"/>
        <end position="479"/>
    </location>
</feature>
<dbReference type="PROSITE" id="PS50115">
    <property type="entry name" value="ARFGAP"/>
    <property type="match status" value="1"/>
</dbReference>
<feature type="compositionally biased region" description="Basic and acidic residues" evidence="5">
    <location>
        <begin position="410"/>
        <end position="430"/>
    </location>
</feature>
<feature type="compositionally biased region" description="Low complexity" evidence="5">
    <location>
        <begin position="523"/>
        <end position="540"/>
    </location>
</feature>
<feature type="compositionally biased region" description="Polar residues" evidence="5">
    <location>
        <begin position="563"/>
        <end position="592"/>
    </location>
</feature>
<dbReference type="AlphaFoldDB" id="A0AAV3NRT0"/>
<accession>A0AAV3NRT0</accession>
<dbReference type="SUPFAM" id="SSF57863">
    <property type="entry name" value="ArfGap/RecO-like zinc finger"/>
    <property type="match status" value="1"/>
</dbReference>
<feature type="region of interest" description="Disordered" evidence="5">
    <location>
        <begin position="143"/>
        <end position="253"/>
    </location>
</feature>
<keyword evidence="8" id="KW-1185">Reference proteome</keyword>
<feature type="compositionally biased region" description="Basic and acidic residues" evidence="5">
    <location>
        <begin position="222"/>
        <end position="241"/>
    </location>
</feature>
<dbReference type="EMBL" id="BAABME010000298">
    <property type="protein sequence ID" value="GAA0141572.1"/>
    <property type="molecule type" value="Genomic_DNA"/>
</dbReference>
<gene>
    <name evidence="7" type="ORF">LIER_02689</name>
</gene>
<feature type="compositionally biased region" description="Basic and acidic residues" evidence="5">
    <location>
        <begin position="451"/>
        <end position="467"/>
    </location>
</feature>
<evidence type="ECO:0000256" key="5">
    <source>
        <dbReference type="SAM" id="MobiDB-lite"/>
    </source>
</evidence>
<evidence type="ECO:0000256" key="1">
    <source>
        <dbReference type="ARBA" id="ARBA00022723"/>
    </source>
</evidence>
<feature type="compositionally biased region" description="Polar residues" evidence="5">
    <location>
        <begin position="348"/>
        <end position="364"/>
    </location>
</feature>
<dbReference type="CDD" id="cd08838">
    <property type="entry name" value="ArfGap_AGFG"/>
    <property type="match status" value="1"/>
</dbReference>
<feature type="region of interest" description="Disordered" evidence="5">
    <location>
        <begin position="604"/>
        <end position="640"/>
    </location>
</feature>
<feature type="compositionally biased region" description="Polar residues" evidence="5">
    <location>
        <begin position="431"/>
        <end position="449"/>
    </location>
</feature>
<dbReference type="InterPro" id="IPR037278">
    <property type="entry name" value="ARFGAP/RecO"/>
</dbReference>
<evidence type="ECO:0000256" key="3">
    <source>
        <dbReference type="ARBA" id="ARBA00022833"/>
    </source>
</evidence>
<dbReference type="Pfam" id="PF01412">
    <property type="entry name" value="ArfGap"/>
    <property type="match status" value="1"/>
</dbReference>
<feature type="compositionally biased region" description="Polar residues" evidence="5">
    <location>
        <begin position="604"/>
        <end position="636"/>
    </location>
</feature>
<evidence type="ECO:0000256" key="2">
    <source>
        <dbReference type="ARBA" id="ARBA00022771"/>
    </source>
</evidence>
<proteinExistence type="predicted"/>
<comment type="caution">
    <text evidence="7">The sequence shown here is derived from an EMBL/GenBank/DDBJ whole genome shotgun (WGS) entry which is preliminary data.</text>
</comment>
<feature type="region of interest" description="Disordered" evidence="5">
    <location>
        <begin position="778"/>
        <end position="803"/>
    </location>
</feature>
<dbReference type="PANTHER" id="PTHR46085">
    <property type="entry name" value="ARFGAP/RECO-RELATED"/>
    <property type="match status" value="1"/>
</dbReference>
<evidence type="ECO:0000259" key="6">
    <source>
        <dbReference type="PROSITE" id="PS50115"/>
    </source>
</evidence>
<feature type="compositionally biased region" description="Low complexity" evidence="5">
    <location>
        <begin position="784"/>
        <end position="797"/>
    </location>
</feature>
<feature type="region of interest" description="Disordered" evidence="5">
    <location>
        <begin position="497"/>
        <end position="592"/>
    </location>
</feature>
<feature type="region of interest" description="Disordered" evidence="5">
    <location>
        <begin position="276"/>
        <end position="324"/>
    </location>
</feature>
<keyword evidence="1" id="KW-0479">Metal-binding</keyword>
<feature type="compositionally biased region" description="Polar residues" evidence="5">
    <location>
        <begin position="502"/>
        <end position="516"/>
    </location>
</feature>
<dbReference type="Proteomes" id="UP001454036">
    <property type="component" value="Unassembled WGS sequence"/>
</dbReference>
<dbReference type="PANTHER" id="PTHR46085:SF16">
    <property type="entry name" value="ARFGAP_RECO-LIKE ZINC FINGER DOMAIN-CONTAINING PROTEIN"/>
    <property type="match status" value="1"/>
</dbReference>